<accession>A0A8T2VQV5</accession>
<dbReference type="GO" id="GO:0009451">
    <property type="term" value="P:RNA modification"/>
    <property type="evidence" value="ECO:0007669"/>
    <property type="project" value="InterPro"/>
</dbReference>
<dbReference type="Proteomes" id="UP000825935">
    <property type="component" value="Chromosome 1"/>
</dbReference>
<dbReference type="FunFam" id="1.25.40.10:FF:000158">
    <property type="entry name" value="pentatricopeptide repeat-containing protein At2g33680"/>
    <property type="match status" value="1"/>
</dbReference>
<dbReference type="InterPro" id="IPR046960">
    <property type="entry name" value="PPR_At4g14850-like_plant"/>
</dbReference>
<keyword evidence="1" id="KW-0677">Repeat</keyword>
<keyword evidence="4" id="KW-1185">Reference proteome</keyword>
<comment type="caution">
    <text evidence="3">The sequence shown here is derived from an EMBL/GenBank/DDBJ whole genome shotgun (WGS) entry which is preliminary data.</text>
</comment>
<feature type="repeat" description="PPR" evidence="2">
    <location>
        <begin position="515"/>
        <end position="549"/>
    </location>
</feature>
<organism evidence="3 4">
    <name type="scientific">Ceratopteris richardii</name>
    <name type="common">Triangle waterfern</name>
    <dbReference type="NCBI Taxonomy" id="49495"/>
    <lineage>
        <taxon>Eukaryota</taxon>
        <taxon>Viridiplantae</taxon>
        <taxon>Streptophyta</taxon>
        <taxon>Embryophyta</taxon>
        <taxon>Tracheophyta</taxon>
        <taxon>Polypodiopsida</taxon>
        <taxon>Polypodiidae</taxon>
        <taxon>Polypodiales</taxon>
        <taxon>Pteridineae</taxon>
        <taxon>Pteridaceae</taxon>
        <taxon>Parkerioideae</taxon>
        <taxon>Ceratopteris</taxon>
    </lineage>
</organism>
<feature type="repeat" description="PPR" evidence="2">
    <location>
        <begin position="312"/>
        <end position="346"/>
    </location>
</feature>
<dbReference type="OrthoDB" id="185373at2759"/>
<dbReference type="EMBL" id="CM035406">
    <property type="protein sequence ID" value="KAH7447863.1"/>
    <property type="molecule type" value="Genomic_DNA"/>
</dbReference>
<dbReference type="NCBIfam" id="TIGR00756">
    <property type="entry name" value="PPR"/>
    <property type="match status" value="3"/>
</dbReference>
<reference evidence="3" key="1">
    <citation type="submission" date="2021-08" db="EMBL/GenBank/DDBJ databases">
        <title>WGS assembly of Ceratopteris richardii.</title>
        <authorList>
            <person name="Marchant D.B."/>
            <person name="Chen G."/>
            <person name="Jenkins J."/>
            <person name="Shu S."/>
            <person name="Leebens-Mack J."/>
            <person name="Grimwood J."/>
            <person name="Schmutz J."/>
            <person name="Soltis P."/>
            <person name="Soltis D."/>
            <person name="Chen Z.-H."/>
        </authorList>
    </citation>
    <scope>NUCLEOTIDE SEQUENCE</scope>
    <source>
        <strain evidence="3">Whitten #5841</strain>
        <tissue evidence="3">Leaf</tissue>
    </source>
</reference>
<feature type="repeat" description="PPR" evidence="2">
    <location>
        <begin position="210"/>
        <end position="244"/>
    </location>
</feature>
<dbReference type="Pfam" id="PF01535">
    <property type="entry name" value="PPR"/>
    <property type="match status" value="4"/>
</dbReference>
<dbReference type="InterPro" id="IPR011990">
    <property type="entry name" value="TPR-like_helical_dom_sf"/>
</dbReference>
<dbReference type="FunFam" id="1.25.40.10:FF:000285">
    <property type="entry name" value="Pentatricopeptide repeat-containing protein, chloroplastic"/>
    <property type="match status" value="1"/>
</dbReference>
<dbReference type="GO" id="GO:0003723">
    <property type="term" value="F:RNA binding"/>
    <property type="evidence" value="ECO:0007669"/>
    <property type="project" value="InterPro"/>
</dbReference>
<gene>
    <name evidence="3" type="ORF">KP509_01G124700</name>
</gene>
<evidence type="ECO:0008006" key="5">
    <source>
        <dbReference type="Google" id="ProtNLM"/>
    </source>
</evidence>
<proteinExistence type="predicted"/>
<dbReference type="PROSITE" id="PS51375">
    <property type="entry name" value="PPR"/>
    <property type="match status" value="5"/>
</dbReference>
<evidence type="ECO:0000313" key="4">
    <source>
        <dbReference type="Proteomes" id="UP000825935"/>
    </source>
</evidence>
<evidence type="ECO:0000313" key="3">
    <source>
        <dbReference type="EMBL" id="KAH7447863.1"/>
    </source>
</evidence>
<dbReference type="FunFam" id="1.25.40.10:FF:000031">
    <property type="entry name" value="Pentatricopeptide repeat-containing protein mitochondrial"/>
    <property type="match status" value="1"/>
</dbReference>
<dbReference type="GO" id="GO:0048731">
    <property type="term" value="P:system development"/>
    <property type="evidence" value="ECO:0007669"/>
    <property type="project" value="UniProtKB-ARBA"/>
</dbReference>
<dbReference type="AlphaFoldDB" id="A0A8T2VQV5"/>
<evidence type="ECO:0000256" key="2">
    <source>
        <dbReference type="PROSITE-ProRule" id="PRU00708"/>
    </source>
</evidence>
<dbReference type="Pfam" id="PF13041">
    <property type="entry name" value="PPR_2"/>
    <property type="match status" value="3"/>
</dbReference>
<dbReference type="Gene3D" id="1.25.40.10">
    <property type="entry name" value="Tetratricopeptide repeat domain"/>
    <property type="match status" value="4"/>
</dbReference>
<sequence>MTLTRHAASAISLSNDSLDSIAEESLLVHDQCKLILNALKRKVQAQGTSTDVIDGDLCVCEKGTHAVPDPCHCTLYFQKEEEEEGSALSRFEKLAMLKECIKEKDHNRGAQIHAEHIWTELHDQGTKDLLCFQRMKSEGLLPNLITFYNILKACIASHAIHSGQQIHVELAEQDFLEKDMVICNAILYMYTKFGLLKEAQDVFDKLPMQDVVSWNTLILGYAQQGHVYEALISFENMQHAGHAPNAITFLSILKACAHAGNPKKGEEIHTQITTRGLFEGDATIGSALVDMYAKCGSLVKAQRVFDDILEKNLISWTALINGYVKHGYAQEALGCFKCMQLAGHCPNTVTFICLLKACGSIKASNDGLKLHSQIVKQGSFETAPSLGTALMNMYFSCSMLLDAQNVFHQLEVQDRISWNALMHGYVQNSLEEYAMLCLEKMQSNGFPPNAVTFVCILKASARLGTACKGQQLHAEIIKYELPENPVIDSALIDMYMNCGMFAEAQVVFDKVAIHNTSLWNVLIAGYGQVGKNHVVFGLLKKLLDVGIIPDQSLYSILLNTCSHTGLLDTAQFYFEAMSTNGVIPTQEHYTCMIDLYGRAGLLEEARLILENMPFLANRLVWRILLTASYKQRSIDLGWEAIEHAAQLDKINSAARVCIRNMYAAIKSDYILAGEIHSLKDLQ</sequence>
<evidence type="ECO:0000256" key="1">
    <source>
        <dbReference type="ARBA" id="ARBA00022737"/>
    </source>
</evidence>
<dbReference type="InterPro" id="IPR002885">
    <property type="entry name" value="PPR_rpt"/>
</dbReference>
<dbReference type="PANTHER" id="PTHR47926">
    <property type="entry name" value="PENTATRICOPEPTIDE REPEAT-CONTAINING PROTEIN"/>
    <property type="match status" value="1"/>
</dbReference>
<feature type="repeat" description="PPR" evidence="2">
    <location>
        <begin position="550"/>
        <end position="584"/>
    </location>
</feature>
<name>A0A8T2VQV5_CERRI</name>
<protein>
    <recommendedName>
        <fullName evidence="5">Pentatricopeptide repeat-containing protein</fullName>
    </recommendedName>
</protein>
<feature type="repeat" description="PPR" evidence="2">
    <location>
        <begin position="414"/>
        <end position="448"/>
    </location>
</feature>